<sequence length="142" mass="16285">MDENGDGAAPMGMEVEIHGRGIYPIGGRASFMGDIFEVKGDIDEIRAGFLFYGRNPEYKGELSIIRQILVRVSRNIPKQVFNSFYERYLLIYARDSRYMREKFILCAKSEIHVRTVDYLTKLDTATSRIPSLQPSHPHIPTL</sequence>
<dbReference type="EMBL" id="MINN01000106">
    <property type="protein sequence ID" value="OIU70382.1"/>
    <property type="molecule type" value="Genomic_DNA"/>
</dbReference>
<dbReference type="AlphaFoldDB" id="A0A1J6VX06"/>
<proteinExistence type="predicted"/>
<protein>
    <submittedName>
        <fullName evidence="1">Uncharacterized protein</fullName>
    </submittedName>
</protein>
<name>A0A1J6VX06_9BACI</name>
<keyword evidence="2" id="KW-1185">Reference proteome</keyword>
<dbReference type="RefSeq" id="WP_071619509.1">
    <property type="nucleotide sequence ID" value="NZ_MINN01000106.1"/>
</dbReference>
<accession>A0A1J6VX06</accession>
<evidence type="ECO:0000313" key="1">
    <source>
        <dbReference type="EMBL" id="OIU70382.1"/>
    </source>
</evidence>
<gene>
    <name evidence="1" type="ORF">BHE18_11720</name>
</gene>
<evidence type="ECO:0000313" key="2">
    <source>
        <dbReference type="Proteomes" id="UP000182062"/>
    </source>
</evidence>
<comment type="caution">
    <text evidence="1">The sequence shown here is derived from an EMBL/GenBank/DDBJ whole genome shotgun (WGS) entry which is preliminary data.</text>
</comment>
<organism evidence="1 2">
    <name type="scientific">Rossellomorea aquimaris</name>
    <dbReference type="NCBI Taxonomy" id="189382"/>
    <lineage>
        <taxon>Bacteria</taxon>
        <taxon>Bacillati</taxon>
        <taxon>Bacillota</taxon>
        <taxon>Bacilli</taxon>
        <taxon>Bacillales</taxon>
        <taxon>Bacillaceae</taxon>
        <taxon>Rossellomorea</taxon>
    </lineage>
</organism>
<reference evidence="1 2" key="1">
    <citation type="submission" date="2016-09" db="EMBL/GenBank/DDBJ databases">
        <title>Bacillus aquimaris SAMM genome sequence reveals colonization and biosurfactant production capacities.</title>
        <authorList>
            <person name="Waghmode S.R."/>
            <person name="Suryavanshi M.V."/>
        </authorList>
    </citation>
    <scope>NUCLEOTIDE SEQUENCE [LARGE SCALE GENOMIC DNA]</scope>
    <source>
        <strain evidence="1 2">SAMM</strain>
    </source>
</reference>
<dbReference type="Proteomes" id="UP000182062">
    <property type="component" value="Unassembled WGS sequence"/>
</dbReference>